<protein>
    <submittedName>
        <fullName evidence="2">Uncharacterized protein</fullName>
    </submittedName>
</protein>
<feature type="region of interest" description="Disordered" evidence="1">
    <location>
        <begin position="356"/>
        <end position="413"/>
    </location>
</feature>
<dbReference type="GeneID" id="5003863"/>
<reference evidence="2 3" key="1">
    <citation type="journal article" date="2007" name="Proc. Natl. Acad. Sci. U.S.A.">
        <title>The tiny eukaryote Ostreococcus provides genomic insights into the paradox of plankton speciation.</title>
        <authorList>
            <person name="Palenik B."/>
            <person name="Grimwood J."/>
            <person name="Aerts A."/>
            <person name="Rouze P."/>
            <person name="Salamov A."/>
            <person name="Putnam N."/>
            <person name="Dupont C."/>
            <person name="Jorgensen R."/>
            <person name="Derelle E."/>
            <person name="Rombauts S."/>
            <person name="Zhou K."/>
            <person name="Otillar R."/>
            <person name="Merchant S.S."/>
            <person name="Podell S."/>
            <person name="Gaasterland T."/>
            <person name="Napoli C."/>
            <person name="Gendler K."/>
            <person name="Manuell A."/>
            <person name="Tai V."/>
            <person name="Vallon O."/>
            <person name="Piganeau G."/>
            <person name="Jancek S."/>
            <person name="Heijde M."/>
            <person name="Jabbari K."/>
            <person name="Bowler C."/>
            <person name="Lohr M."/>
            <person name="Robbens S."/>
            <person name="Werner G."/>
            <person name="Dubchak I."/>
            <person name="Pazour G.J."/>
            <person name="Ren Q."/>
            <person name="Paulsen I."/>
            <person name="Delwiche C."/>
            <person name="Schmutz J."/>
            <person name="Rokhsar D."/>
            <person name="Van de Peer Y."/>
            <person name="Moreau H."/>
            <person name="Grigoriev I.V."/>
        </authorList>
    </citation>
    <scope>NUCLEOTIDE SEQUENCE [LARGE SCALE GENOMIC DNA]</scope>
    <source>
        <strain evidence="2 3">CCE9901</strain>
    </source>
</reference>
<gene>
    <name evidence="2" type="ORF">OSTLU_25087</name>
</gene>
<dbReference type="EMBL" id="CP000589">
    <property type="protein sequence ID" value="ABO97945.1"/>
    <property type="molecule type" value="Genomic_DNA"/>
</dbReference>
<dbReference type="OrthoDB" id="10501855at2759"/>
<feature type="compositionally biased region" description="Basic residues" evidence="1">
    <location>
        <begin position="403"/>
        <end position="412"/>
    </location>
</feature>
<name>A4S351_OSTLU</name>
<feature type="region of interest" description="Disordered" evidence="1">
    <location>
        <begin position="443"/>
        <end position="562"/>
    </location>
</feature>
<sequence length="562" mass="62024">MEACVRKQNALDVMPTSARTGCPIAIRRATLDDEDEKQAANGVFIARVVVRYREEHELEQALLDVAIQSRTAGELAGRLCAGGTPPRRNRADEDEAEANDGSIEELASVLGEDPKDVKARVLECYDRCEPFLPARVRDLLGRERVYEVRSACAGAALTAIRSFILRVATAGKWTHWGIIEGTVEVELPLAYDVKFVDTPGIDASQFSLKRLRRVIGAEAEERFGMFIYVCGKDAPKEWEWSALHAMGTLKKIVTEGPRLCLCWPVELVVNANGRPDGFVTNLQIKKFQDRTLKMLRSDSNHWRERLDQCIVASKVDGLRGDLRRGMALAFVRAFKPDASTILKYSMYQLAFSVEEELKPSPPSDNGSGVLPSTAVVADAKPSTDPCPKTKRKIDEEAATKASPPKKRLKKQPRQCTIADPFVFNEDDGLFADEDAATPPMFGKHIAKTKSTRSPLVDANEKSRATAAARRKTKPSNTAPKRPLVLTSTTVSPPKSKHRGAEAPQPKLSPQLSATPASKPARNRPKFVVASVDDGPTPSPPPARPKRPRECTKQPWWVVQSHR</sequence>
<dbReference type="Proteomes" id="UP000001568">
    <property type="component" value="Chromosome 9"/>
</dbReference>
<evidence type="ECO:0000256" key="1">
    <source>
        <dbReference type="SAM" id="MobiDB-lite"/>
    </source>
</evidence>
<proteinExistence type="predicted"/>
<dbReference type="OMA" id="CTIADPF"/>
<dbReference type="AlphaFoldDB" id="A4S351"/>
<dbReference type="KEGG" id="olu:OSTLU_25087"/>
<feature type="region of interest" description="Disordered" evidence="1">
    <location>
        <begin position="78"/>
        <end position="99"/>
    </location>
</feature>
<organism evidence="2 3">
    <name type="scientific">Ostreococcus lucimarinus (strain CCE9901)</name>
    <dbReference type="NCBI Taxonomy" id="436017"/>
    <lineage>
        <taxon>Eukaryota</taxon>
        <taxon>Viridiplantae</taxon>
        <taxon>Chlorophyta</taxon>
        <taxon>Mamiellophyceae</taxon>
        <taxon>Mamiellales</taxon>
        <taxon>Bathycoccaceae</taxon>
        <taxon>Ostreococcus</taxon>
    </lineage>
</organism>
<evidence type="ECO:0000313" key="3">
    <source>
        <dbReference type="Proteomes" id="UP000001568"/>
    </source>
</evidence>
<dbReference type="Gramene" id="ABO97945">
    <property type="protein sequence ID" value="ABO97945"/>
    <property type="gene ID" value="OSTLU_25087"/>
</dbReference>
<accession>A4S351</accession>
<dbReference type="RefSeq" id="XP_001419652.1">
    <property type="nucleotide sequence ID" value="XM_001419615.1"/>
</dbReference>
<dbReference type="HOGENOM" id="CLU_485210_0_0_1"/>
<keyword evidence="3" id="KW-1185">Reference proteome</keyword>
<evidence type="ECO:0000313" key="2">
    <source>
        <dbReference type="EMBL" id="ABO97945.1"/>
    </source>
</evidence>